<sequence length="70" mass="7465">MGCSFFVHPVLPLAVSVSAVGTTRRAQICACGSSRPHSICGREHPALLQQCTGAPGYFYWPTGCSHVDPF</sequence>
<accession>A0AAD7MD35</accession>
<keyword evidence="3" id="KW-1185">Reference proteome</keyword>
<organism evidence="2 3">
    <name type="scientific">Mycena rosella</name>
    <name type="common">Pink bonnet</name>
    <name type="synonym">Agaricus rosellus</name>
    <dbReference type="NCBI Taxonomy" id="1033263"/>
    <lineage>
        <taxon>Eukaryota</taxon>
        <taxon>Fungi</taxon>
        <taxon>Dikarya</taxon>
        <taxon>Basidiomycota</taxon>
        <taxon>Agaricomycotina</taxon>
        <taxon>Agaricomycetes</taxon>
        <taxon>Agaricomycetidae</taxon>
        <taxon>Agaricales</taxon>
        <taxon>Marasmiineae</taxon>
        <taxon>Mycenaceae</taxon>
        <taxon>Mycena</taxon>
    </lineage>
</organism>
<name>A0AAD7MD35_MYCRO</name>
<gene>
    <name evidence="2" type="ORF">B0H17DRAFT_1027567</name>
</gene>
<evidence type="ECO:0008006" key="4">
    <source>
        <dbReference type="Google" id="ProtNLM"/>
    </source>
</evidence>
<evidence type="ECO:0000256" key="1">
    <source>
        <dbReference type="SAM" id="SignalP"/>
    </source>
</evidence>
<reference evidence="2" key="1">
    <citation type="submission" date="2023-03" db="EMBL/GenBank/DDBJ databases">
        <title>Massive genome expansion in bonnet fungi (Mycena s.s.) driven by repeated elements and novel gene families across ecological guilds.</title>
        <authorList>
            <consortium name="Lawrence Berkeley National Laboratory"/>
            <person name="Harder C.B."/>
            <person name="Miyauchi S."/>
            <person name="Viragh M."/>
            <person name="Kuo A."/>
            <person name="Thoen E."/>
            <person name="Andreopoulos B."/>
            <person name="Lu D."/>
            <person name="Skrede I."/>
            <person name="Drula E."/>
            <person name="Henrissat B."/>
            <person name="Morin E."/>
            <person name="Kohler A."/>
            <person name="Barry K."/>
            <person name="LaButti K."/>
            <person name="Morin E."/>
            <person name="Salamov A."/>
            <person name="Lipzen A."/>
            <person name="Mereny Z."/>
            <person name="Hegedus B."/>
            <person name="Baldrian P."/>
            <person name="Stursova M."/>
            <person name="Weitz H."/>
            <person name="Taylor A."/>
            <person name="Grigoriev I.V."/>
            <person name="Nagy L.G."/>
            <person name="Martin F."/>
            <person name="Kauserud H."/>
        </authorList>
    </citation>
    <scope>NUCLEOTIDE SEQUENCE</scope>
    <source>
        <strain evidence="2">CBHHK067</strain>
    </source>
</reference>
<evidence type="ECO:0000313" key="3">
    <source>
        <dbReference type="Proteomes" id="UP001221757"/>
    </source>
</evidence>
<dbReference type="AlphaFoldDB" id="A0AAD7MD35"/>
<feature type="signal peptide" evidence="1">
    <location>
        <begin position="1"/>
        <end position="25"/>
    </location>
</feature>
<proteinExistence type="predicted"/>
<protein>
    <recommendedName>
        <fullName evidence="4">Secreted protein</fullName>
    </recommendedName>
</protein>
<dbReference type="EMBL" id="JARKIE010000001">
    <property type="protein sequence ID" value="KAJ7710675.1"/>
    <property type="molecule type" value="Genomic_DNA"/>
</dbReference>
<feature type="chain" id="PRO_5041993964" description="Secreted protein" evidence="1">
    <location>
        <begin position="26"/>
        <end position="70"/>
    </location>
</feature>
<keyword evidence="1" id="KW-0732">Signal</keyword>
<evidence type="ECO:0000313" key="2">
    <source>
        <dbReference type="EMBL" id="KAJ7710675.1"/>
    </source>
</evidence>
<dbReference type="Proteomes" id="UP001221757">
    <property type="component" value="Unassembled WGS sequence"/>
</dbReference>
<comment type="caution">
    <text evidence="2">The sequence shown here is derived from an EMBL/GenBank/DDBJ whole genome shotgun (WGS) entry which is preliminary data.</text>
</comment>